<dbReference type="InterPro" id="IPR008921">
    <property type="entry name" value="DNA_pol3_clamp-load_cplx_C"/>
</dbReference>
<evidence type="ECO:0000259" key="10">
    <source>
        <dbReference type="Pfam" id="PF21694"/>
    </source>
</evidence>
<evidence type="ECO:0000256" key="3">
    <source>
        <dbReference type="ARBA" id="ARBA00022679"/>
    </source>
</evidence>
<dbReference type="EC" id="2.7.7.7" evidence="1"/>
<dbReference type="NCBIfam" id="TIGR01128">
    <property type="entry name" value="holA"/>
    <property type="match status" value="1"/>
</dbReference>
<evidence type="ECO:0000256" key="2">
    <source>
        <dbReference type="ARBA" id="ARBA00017703"/>
    </source>
</evidence>
<name>A0ABS3HTK0_9ENTE</name>
<evidence type="ECO:0000256" key="7">
    <source>
        <dbReference type="ARBA" id="ARBA00034754"/>
    </source>
</evidence>
<protein>
    <recommendedName>
        <fullName evidence="2">DNA polymerase III subunit delta</fullName>
        <ecNumber evidence="1">2.7.7.7</ecNumber>
    </recommendedName>
</protein>
<evidence type="ECO:0000256" key="5">
    <source>
        <dbReference type="ARBA" id="ARBA00022705"/>
    </source>
</evidence>
<dbReference type="EMBL" id="JAFLVX010000020">
    <property type="protein sequence ID" value="MBO0477082.1"/>
    <property type="molecule type" value="Genomic_DNA"/>
</dbReference>
<evidence type="ECO:0000256" key="8">
    <source>
        <dbReference type="ARBA" id="ARBA00049244"/>
    </source>
</evidence>
<comment type="similarity">
    <text evidence="7">Belongs to the DNA polymerase HolA subunit family.</text>
</comment>
<gene>
    <name evidence="11" type="primary">holA</name>
    <name evidence="11" type="ORF">DOK76_08365</name>
</gene>
<proteinExistence type="inferred from homology"/>
<reference evidence="11 12" key="1">
    <citation type="submission" date="2021-03" db="EMBL/GenBank/DDBJ databases">
        <title>Enterococcal diversity collection.</title>
        <authorList>
            <person name="Gilmore M.S."/>
            <person name="Schwartzman J."/>
            <person name="Van Tyne D."/>
            <person name="Martin M."/>
            <person name="Earl A.M."/>
            <person name="Manson A.L."/>
            <person name="Straub T."/>
            <person name="Salamzade R."/>
            <person name="Saavedra J."/>
            <person name="Lebreton F."/>
            <person name="Prichula J."/>
            <person name="Schaufler K."/>
            <person name="Gaca A."/>
            <person name="Sgardioli B."/>
            <person name="Wagenaar J."/>
            <person name="Strong T."/>
        </authorList>
    </citation>
    <scope>NUCLEOTIDE SEQUENCE [LARGE SCALE GENOMIC DNA]</scope>
    <source>
        <strain evidence="11 12">DIV0080</strain>
    </source>
</reference>
<evidence type="ECO:0000256" key="1">
    <source>
        <dbReference type="ARBA" id="ARBA00012417"/>
    </source>
</evidence>
<dbReference type="InterPro" id="IPR027417">
    <property type="entry name" value="P-loop_NTPase"/>
</dbReference>
<dbReference type="GO" id="GO:0003887">
    <property type="term" value="F:DNA-directed DNA polymerase activity"/>
    <property type="evidence" value="ECO:0007669"/>
    <property type="project" value="UniProtKB-EC"/>
</dbReference>
<sequence length="337" mass="39298">MTLQTELTKIKKRDYQAVYTLLGTESYLIETFKETLKDSVDSDSQDLNIILFDMLETELSEVIHEAETIPFFGDNKVIFVENPYFFTGEKKKNDLTHDTTLLEAYLKNPMETTVLVFITNVVKLDERKKVVKLLKKESQLIDVNQMGEKELIPYVSHYVESEGYQIDKSAFEQLLYLTDMKLSQVMNELDKLFLFKMEEKKITKHDVDLLIPKSLEHNIFDLNQYVLNNQIGEALELYQSLVVAGEETIKVISILIGQIRLLLQVKFLLEMNYQQSNITDALKIHPYRVKLAVQQSRTLDKKNLGEMFNELIDLDYNIKTGQVEKELGFELFLLKNR</sequence>
<feature type="domain" description="DNA polymerase III delta subunit-like C-terminal" evidence="10">
    <location>
        <begin position="216"/>
        <end position="335"/>
    </location>
</feature>
<dbReference type="PANTHER" id="PTHR34388:SF1">
    <property type="entry name" value="DNA POLYMERASE III SUBUNIT DELTA"/>
    <property type="match status" value="1"/>
</dbReference>
<accession>A0ABS3HTK0</accession>
<dbReference type="SUPFAM" id="SSF48019">
    <property type="entry name" value="post-AAA+ oligomerization domain-like"/>
    <property type="match status" value="1"/>
</dbReference>
<dbReference type="InterPro" id="IPR010372">
    <property type="entry name" value="DNA_pol3_delta_N"/>
</dbReference>
<dbReference type="InterPro" id="IPR005790">
    <property type="entry name" value="DNA_polIII_delta"/>
</dbReference>
<evidence type="ECO:0000313" key="12">
    <source>
        <dbReference type="Proteomes" id="UP000664857"/>
    </source>
</evidence>
<dbReference type="RefSeq" id="WP_206966733.1">
    <property type="nucleotide sequence ID" value="NZ_JAFLVX010000020.1"/>
</dbReference>
<comment type="caution">
    <text evidence="11">The sequence shown here is derived from an EMBL/GenBank/DDBJ whole genome shotgun (WGS) entry which is preliminary data.</text>
</comment>
<evidence type="ECO:0000256" key="4">
    <source>
        <dbReference type="ARBA" id="ARBA00022695"/>
    </source>
</evidence>
<dbReference type="Pfam" id="PF06144">
    <property type="entry name" value="DNA_pol3_delta"/>
    <property type="match status" value="1"/>
</dbReference>
<dbReference type="Gene3D" id="1.20.272.10">
    <property type="match status" value="1"/>
</dbReference>
<dbReference type="Pfam" id="PF21694">
    <property type="entry name" value="DNA_pol3_delta_C"/>
    <property type="match status" value="1"/>
</dbReference>
<feature type="domain" description="DNA polymerase III delta N-terminal" evidence="9">
    <location>
        <begin position="19"/>
        <end position="143"/>
    </location>
</feature>
<comment type="catalytic activity">
    <reaction evidence="8">
        <text>DNA(n) + a 2'-deoxyribonucleoside 5'-triphosphate = DNA(n+1) + diphosphate</text>
        <dbReference type="Rhea" id="RHEA:22508"/>
        <dbReference type="Rhea" id="RHEA-COMP:17339"/>
        <dbReference type="Rhea" id="RHEA-COMP:17340"/>
        <dbReference type="ChEBI" id="CHEBI:33019"/>
        <dbReference type="ChEBI" id="CHEBI:61560"/>
        <dbReference type="ChEBI" id="CHEBI:173112"/>
        <dbReference type="EC" id="2.7.7.7"/>
    </reaction>
</comment>
<dbReference type="Gene3D" id="1.10.8.60">
    <property type="match status" value="1"/>
</dbReference>
<evidence type="ECO:0000259" key="9">
    <source>
        <dbReference type="Pfam" id="PF06144"/>
    </source>
</evidence>
<keyword evidence="6" id="KW-0239">DNA-directed DNA polymerase</keyword>
<dbReference type="SUPFAM" id="SSF52540">
    <property type="entry name" value="P-loop containing nucleoside triphosphate hydrolases"/>
    <property type="match status" value="1"/>
</dbReference>
<organism evidence="11 12">
    <name type="scientific">Candidatus Vagococcus giribetii</name>
    <dbReference type="NCBI Taxonomy" id="2230876"/>
    <lineage>
        <taxon>Bacteria</taxon>
        <taxon>Bacillati</taxon>
        <taxon>Bacillota</taxon>
        <taxon>Bacilli</taxon>
        <taxon>Lactobacillales</taxon>
        <taxon>Enterococcaceae</taxon>
        <taxon>Vagococcus</taxon>
    </lineage>
</organism>
<dbReference type="PANTHER" id="PTHR34388">
    <property type="entry name" value="DNA POLYMERASE III SUBUNIT DELTA"/>
    <property type="match status" value="1"/>
</dbReference>
<keyword evidence="3 11" id="KW-0808">Transferase</keyword>
<keyword evidence="12" id="KW-1185">Reference proteome</keyword>
<keyword evidence="5" id="KW-0235">DNA replication</keyword>
<keyword evidence="4 11" id="KW-0548">Nucleotidyltransferase</keyword>
<evidence type="ECO:0000313" key="11">
    <source>
        <dbReference type="EMBL" id="MBO0477082.1"/>
    </source>
</evidence>
<evidence type="ECO:0000256" key="6">
    <source>
        <dbReference type="ARBA" id="ARBA00022932"/>
    </source>
</evidence>
<dbReference type="InterPro" id="IPR048466">
    <property type="entry name" value="DNA_pol3_delta-like_C"/>
</dbReference>
<dbReference type="Gene3D" id="3.40.50.300">
    <property type="entry name" value="P-loop containing nucleotide triphosphate hydrolases"/>
    <property type="match status" value="1"/>
</dbReference>
<dbReference type="Proteomes" id="UP000664857">
    <property type="component" value="Unassembled WGS sequence"/>
</dbReference>